<dbReference type="EMBL" id="BAABBV010000001">
    <property type="protein sequence ID" value="GAA4153842.1"/>
    <property type="molecule type" value="Genomic_DNA"/>
</dbReference>
<keyword evidence="1" id="KW-0812">Transmembrane</keyword>
<organism evidence="2 3">
    <name type="scientific">Gryllotalpicola daejeonensis</name>
    <dbReference type="NCBI Taxonomy" id="993087"/>
    <lineage>
        <taxon>Bacteria</taxon>
        <taxon>Bacillati</taxon>
        <taxon>Actinomycetota</taxon>
        <taxon>Actinomycetes</taxon>
        <taxon>Micrococcales</taxon>
        <taxon>Microbacteriaceae</taxon>
        <taxon>Gryllotalpicola</taxon>
    </lineage>
</organism>
<name>A0ABP7ZCV5_9MICO</name>
<reference evidence="2" key="1">
    <citation type="journal article" date="2014" name="Int. J. Syst. Evol. Microbiol.">
        <title>Complete genome of a new Firmicutes species belonging to the dominant human colonic microbiota ('Ruminococcus bicirculans') reveals two chromosomes and a selective capacity to utilize plant glucans.</title>
        <authorList>
            <consortium name="NISC Comparative Sequencing Program"/>
            <person name="Wegmann U."/>
            <person name="Louis P."/>
            <person name="Goesmann A."/>
            <person name="Henrissat B."/>
            <person name="Duncan S.H."/>
            <person name="Flint H.J."/>
        </authorList>
    </citation>
    <scope>NUCLEOTIDE SEQUENCE</scope>
    <source>
        <strain evidence="2">JCM 17590</strain>
    </source>
</reference>
<accession>A0ABP7ZCV5</accession>
<evidence type="ECO:0000313" key="3">
    <source>
        <dbReference type="Proteomes" id="UP001415169"/>
    </source>
</evidence>
<reference evidence="2" key="2">
    <citation type="submission" date="2023-12" db="EMBL/GenBank/DDBJ databases">
        <authorList>
            <person name="Sun Q."/>
            <person name="Inoue M."/>
        </authorList>
    </citation>
    <scope>NUCLEOTIDE SEQUENCE</scope>
    <source>
        <strain evidence="2">JCM 17590</strain>
    </source>
</reference>
<proteinExistence type="predicted"/>
<evidence type="ECO:0000313" key="2">
    <source>
        <dbReference type="EMBL" id="GAA4153842.1"/>
    </source>
</evidence>
<keyword evidence="1" id="KW-1133">Transmembrane helix</keyword>
<keyword evidence="1" id="KW-0472">Membrane</keyword>
<sequence>MSGIVRRVQERRLGARLADDRGDTDAIGVVAGMVLTLSILILTTVIIVENIHGLTHDAVNRATVQALESHLTAWETEAYGAADHAATSSPRPISLTIGKRTVSGVEKVTQDSAGVRTLTAAAPRALESGVSCVSALTTMSPSCVTLSAVSWPSATDVLPPTPSGVTLGVAAASRGVEVATLSISKLQAAGALDVRLSVKPAASVSAATLSTWRASLVCAGGTALTSTVPDAQLSPEVSGWSSARLTVKKVAGACPTDAAQIDVWSTSSTQPKAAQVTSPHVFRVAGAAQ</sequence>
<feature type="transmembrane region" description="Helical" evidence="1">
    <location>
        <begin position="26"/>
        <end position="48"/>
    </location>
</feature>
<dbReference type="Proteomes" id="UP001415169">
    <property type="component" value="Unassembled WGS sequence"/>
</dbReference>
<dbReference type="RefSeq" id="WP_344789754.1">
    <property type="nucleotide sequence ID" value="NZ_BAABBV010000001.1"/>
</dbReference>
<comment type="caution">
    <text evidence="2">The sequence shown here is derived from an EMBL/GenBank/DDBJ whole genome shotgun (WGS) entry which is preliminary data.</text>
</comment>
<protein>
    <recommendedName>
        <fullName evidence="4">Flp pilus-assembly TadG-like N-terminal domain-containing protein</fullName>
    </recommendedName>
</protein>
<keyword evidence="3" id="KW-1185">Reference proteome</keyword>
<evidence type="ECO:0008006" key="4">
    <source>
        <dbReference type="Google" id="ProtNLM"/>
    </source>
</evidence>
<gene>
    <name evidence="2" type="ORF">GCM10022286_00720</name>
</gene>
<evidence type="ECO:0000256" key="1">
    <source>
        <dbReference type="SAM" id="Phobius"/>
    </source>
</evidence>